<name>A0ABX1TKC8_9GAMM</name>
<comment type="caution">
    <text evidence="2">The sequence shown here is derived from an EMBL/GenBank/DDBJ whole genome shotgun (WGS) entry which is preliminary data.</text>
</comment>
<dbReference type="RefSeq" id="WP_169249105.1">
    <property type="nucleotide sequence ID" value="NZ_SPMZ01000032.1"/>
</dbReference>
<feature type="region of interest" description="Disordered" evidence="1">
    <location>
        <begin position="35"/>
        <end position="60"/>
    </location>
</feature>
<dbReference type="Proteomes" id="UP000760480">
    <property type="component" value="Unassembled WGS sequence"/>
</dbReference>
<evidence type="ECO:0000256" key="1">
    <source>
        <dbReference type="SAM" id="MobiDB-lite"/>
    </source>
</evidence>
<feature type="compositionally biased region" description="Basic and acidic residues" evidence="1">
    <location>
        <begin position="49"/>
        <end position="60"/>
    </location>
</feature>
<gene>
    <name evidence="2" type="ORF">E4P82_11915</name>
</gene>
<evidence type="ECO:0000313" key="2">
    <source>
        <dbReference type="EMBL" id="NMQ19841.1"/>
    </source>
</evidence>
<reference evidence="2 3" key="1">
    <citation type="submission" date="2019-03" db="EMBL/GenBank/DDBJ databases">
        <title>Metabolic reconstructions from genomes of highly enriched 'Candidatus Accumulibacter' and 'Candidatus Competibacter' bioreactor populations.</title>
        <authorList>
            <person name="Annavajhala M.K."/>
            <person name="Welles L."/>
            <person name="Abbas B."/>
            <person name="Sorokin D."/>
            <person name="Park H."/>
            <person name="Van Loosdrecht M."/>
            <person name="Chandran K."/>
        </authorList>
    </citation>
    <scope>NUCLEOTIDE SEQUENCE [LARGE SCALE GENOMIC DNA]</scope>
    <source>
        <strain evidence="2 3">SBR_G</strain>
    </source>
</reference>
<evidence type="ECO:0000313" key="3">
    <source>
        <dbReference type="Proteomes" id="UP000760480"/>
    </source>
</evidence>
<keyword evidence="3" id="KW-1185">Reference proteome</keyword>
<protein>
    <submittedName>
        <fullName evidence="2">Uncharacterized protein</fullName>
    </submittedName>
</protein>
<organism evidence="2 3">
    <name type="scientific">Candidatus Competibacter phosphatis</name>
    <dbReference type="NCBI Taxonomy" id="221280"/>
    <lineage>
        <taxon>Bacteria</taxon>
        <taxon>Pseudomonadati</taxon>
        <taxon>Pseudomonadota</taxon>
        <taxon>Gammaproteobacteria</taxon>
        <taxon>Candidatus Competibacteraceae</taxon>
        <taxon>Candidatus Competibacter</taxon>
    </lineage>
</organism>
<proteinExistence type="predicted"/>
<accession>A0ABX1TKC8</accession>
<sequence>MAAPGTLRQAIVQQDHAGSGKCVCPLFPTERQALTSQDDDDRAFIPWFPKKENPDAEHRD</sequence>
<dbReference type="EMBL" id="SPMZ01000032">
    <property type="protein sequence ID" value="NMQ19841.1"/>
    <property type="molecule type" value="Genomic_DNA"/>
</dbReference>